<dbReference type="Gene3D" id="3.80.10.10">
    <property type="entry name" value="Ribonuclease Inhibitor"/>
    <property type="match status" value="2"/>
</dbReference>
<dbReference type="PANTHER" id="PTHR45661">
    <property type="entry name" value="SURFACE ANTIGEN"/>
    <property type="match status" value="1"/>
</dbReference>
<dbReference type="InterPro" id="IPR013783">
    <property type="entry name" value="Ig-like_fold"/>
</dbReference>
<proteinExistence type="predicted"/>
<dbReference type="InterPro" id="IPR001434">
    <property type="entry name" value="OmcB-like_DUF11"/>
</dbReference>
<accession>A0ABQ1UFC5</accession>
<dbReference type="PROSITE" id="PS51257">
    <property type="entry name" value="PROKAR_LIPOPROTEIN"/>
    <property type="match status" value="1"/>
</dbReference>
<name>A0ABQ1UFC5_9FLAO</name>
<dbReference type="InterPro" id="IPR032675">
    <property type="entry name" value="LRR_dom_sf"/>
</dbReference>
<dbReference type="NCBIfam" id="TIGR01451">
    <property type="entry name" value="B_ant_repeat"/>
    <property type="match status" value="1"/>
</dbReference>
<dbReference type="InterPro" id="IPR026906">
    <property type="entry name" value="LRR_5"/>
</dbReference>
<evidence type="ECO:0000313" key="3">
    <source>
        <dbReference type="Proteomes" id="UP000655016"/>
    </source>
</evidence>
<comment type="caution">
    <text evidence="2">The sequence shown here is derived from an EMBL/GenBank/DDBJ whole genome shotgun (WGS) entry which is preliminary data.</text>
</comment>
<dbReference type="Gene3D" id="3.40.50.12480">
    <property type="match status" value="3"/>
</dbReference>
<dbReference type="Pfam" id="PF01345">
    <property type="entry name" value="DUF11"/>
    <property type="match status" value="1"/>
</dbReference>
<reference evidence="3" key="1">
    <citation type="journal article" date="2019" name="Int. J. Syst. Evol. Microbiol.">
        <title>The Global Catalogue of Microorganisms (GCM) 10K type strain sequencing project: providing services to taxonomists for standard genome sequencing and annotation.</title>
        <authorList>
            <consortium name="The Broad Institute Genomics Platform"/>
            <consortium name="The Broad Institute Genome Sequencing Center for Infectious Disease"/>
            <person name="Wu L."/>
            <person name="Ma J."/>
        </authorList>
    </citation>
    <scope>NUCLEOTIDE SEQUENCE [LARGE SCALE GENOMIC DNA]</scope>
    <source>
        <strain evidence="3">CGMCC 1.16060</strain>
    </source>
</reference>
<dbReference type="Pfam" id="PF13306">
    <property type="entry name" value="LRR_5"/>
    <property type="match status" value="2"/>
</dbReference>
<sequence>MEFNLRRFIFFITGLLLLSCNNDDDIDPLKTSDLGISIEAGSATPAIGTRLVFILTATNNGPLDATEVVVKNKIPSGYSFESFDAASGDYDSTTGIWTIGELKNQESTTLNIIVIVNPTGDYNSTARISGGQADLVKTNSNASIVFSPIILTEDMLFTYKISEGNDKFVTITGLSQLWQDLNAADKLKIVVPNKIQGHSVTQIGDKAFENQNETSSITLPNSITKIGNRSFSGCSGLKNITIPEQVTFIGSYAFSNCTNLTNITISNGVLSIGEGAFEYCSALTDIIIPESVASIEDYLFAYCTNIKSVKLPANAERIGYRVFYDCSNLINVNLPATLKVIESSVFYGCTKLAEIIIPETVEEIRDYAFIGCEKVTNIKIPNNVKKIGIEVFNGCSDLTSFTIDANAHFSVIDGVLYDKEAKTLRSCPMGKTGSLVIPNSVTEIGHSAFVYCKKLTSITAPNSIVVIKPNAFRFCSGLISITIPKSVTSIGFYAFSDNTSLKSVTINSIVPPSLNIDLLPFSNCDNLNGHGAIKVPAVSVEAYKNAAGWSKYKDIISAQ</sequence>
<dbReference type="SUPFAM" id="SSF52058">
    <property type="entry name" value="L domain-like"/>
    <property type="match status" value="2"/>
</dbReference>
<dbReference type="Proteomes" id="UP000655016">
    <property type="component" value="Unassembled WGS sequence"/>
</dbReference>
<dbReference type="RefSeq" id="WP_163394995.1">
    <property type="nucleotide sequence ID" value="NZ_BMKP01000006.1"/>
</dbReference>
<feature type="domain" description="DUF11" evidence="1">
    <location>
        <begin position="33"/>
        <end position="144"/>
    </location>
</feature>
<dbReference type="Gene3D" id="2.60.40.10">
    <property type="entry name" value="Immunoglobulins"/>
    <property type="match status" value="1"/>
</dbReference>
<protein>
    <recommendedName>
        <fullName evidence="1">DUF11 domain-containing protein</fullName>
    </recommendedName>
</protein>
<organism evidence="2 3">
    <name type="scientific">Flavobacterium limi</name>
    <dbReference type="NCBI Taxonomy" id="2045105"/>
    <lineage>
        <taxon>Bacteria</taxon>
        <taxon>Pseudomonadati</taxon>
        <taxon>Bacteroidota</taxon>
        <taxon>Flavobacteriia</taxon>
        <taxon>Flavobacteriales</taxon>
        <taxon>Flavobacteriaceae</taxon>
        <taxon>Flavobacterium</taxon>
    </lineage>
</organism>
<dbReference type="InterPro" id="IPR047589">
    <property type="entry name" value="DUF11_rpt"/>
</dbReference>
<keyword evidence="3" id="KW-1185">Reference proteome</keyword>
<dbReference type="PANTHER" id="PTHR45661:SF3">
    <property type="entry name" value="IG-LIKE DOMAIN-CONTAINING PROTEIN"/>
    <property type="match status" value="1"/>
</dbReference>
<evidence type="ECO:0000313" key="2">
    <source>
        <dbReference type="EMBL" id="GGF17511.1"/>
    </source>
</evidence>
<dbReference type="EMBL" id="BMKP01000006">
    <property type="protein sequence ID" value="GGF17511.1"/>
    <property type="molecule type" value="Genomic_DNA"/>
</dbReference>
<dbReference type="InterPro" id="IPR053139">
    <property type="entry name" value="Surface_bspA-like"/>
</dbReference>
<gene>
    <name evidence="2" type="ORF">GCM10011518_28590</name>
</gene>
<evidence type="ECO:0000259" key="1">
    <source>
        <dbReference type="Pfam" id="PF01345"/>
    </source>
</evidence>